<feature type="region of interest" description="Disordered" evidence="1">
    <location>
        <begin position="239"/>
        <end position="281"/>
    </location>
</feature>
<gene>
    <name evidence="2" type="ORF">CRG98_005446</name>
</gene>
<feature type="compositionally biased region" description="Basic and acidic residues" evidence="1">
    <location>
        <begin position="38"/>
        <end position="50"/>
    </location>
</feature>
<protein>
    <submittedName>
        <fullName evidence="2">Uncharacterized protein</fullName>
    </submittedName>
</protein>
<organism evidence="2 3">
    <name type="scientific">Punica granatum</name>
    <name type="common">Pomegranate</name>
    <dbReference type="NCBI Taxonomy" id="22663"/>
    <lineage>
        <taxon>Eukaryota</taxon>
        <taxon>Viridiplantae</taxon>
        <taxon>Streptophyta</taxon>
        <taxon>Embryophyta</taxon>
        <taxon>Tracheophyta</taxon>
        <taxon>Spermatophyta</taxon>
        <taxon>Magnoliopsida</taxon>
        <taxon>eudicotyledons</taxon>
        <taxon>Gunneridae</taxon>
        <taxon>Pentapetalae</taxon>
        <taxon>rosids</taxon>
        <taxon>malvids</taxon>
        <taxon>Myrtales</taxon>
        <taxon>Lythraceae</taxon>
        <taxon>Punica</taxon>
    </lineage>
</organism>
<name>A0A2I0L0F3_PUNGR</name>
<evidence type="ECO:0000313" key="3">
    <source>
        <dbReference type="Proteomes" id="UP000233551"/>
    </source>
</evidence>
<evidence type="ECO:0000313" key="2">
    <source>
        <dbReference type="EMBL" id="PKI74208.1"/>
    </source>
</evidence>
<dbReference type="Proteomes" id="UP000233551">
    <property type="component" value="Unassembled WGS sequence"/>
</dbReference>
<proteinExistence type="predicted"/>
<sequence length="281" mass="28949">MSIFVNEFIYCYAGGVTRRGPPPSDTEVGIELYEDGGDEKLNDGKESRDFGEEEGLDIPNGFGNPGRELDRGASVSPDRVGVVKGNNGDSSILVIGLDDDVGRELDIGGNTDPDKVGRALGEVEDGRILAVGLDDDDEDVIGELGRGGNFDPGKVCRTPVEEEDGIMAVGLLAIGGSVDLERVGRALGDEEDGSTVAVGLDDDEGGSADPDSAGRAPGEEIDGSIVVVGLGDKDCCLEGEGDDDIGGSGLFIDEGKAGPMDGDTVGAGEDDVSNRRRDSSI</sequence>
<dbReference type="AlphaFoldDB" id="A0A2I0L0F3"/>
<comment type="caution">
    <text evidence="2">The sequence shown here is derived from an EMBL/GenBank/DDBJ whole genome shotgun (WGS) entry which is preliminary data.</text>
</comment>
<dbReference type="EMBL" id="PGOL01000222">
    <property type="protein sequence ID" value="PKI74208.1"/>
    <property type="molecule type" value="Genomic_DNA"/>
</dbReference>
<keyword evidence="3" id="KW-1185">Reference proteome</keyword>
<evidence type="ECO:0000256" key="1">
    <source>
        <dbReference type="SAM" id="MobiDB-lite"/>
    </source>
</evidence>
<feature type="region of interest" description="Disordered" evidence="1">
    <location>
        <begin position="34"/>
        <end position="67"/>
    </location>
</feature>
<feature type="region of interest" description="Disordered" evidence="1">
    <location>
        <begin position="187"/>
        <end position="222"/>
    </location>
</feature>
<accession>A0A2I0L0F3</accession>
<feature type="compositionally biased region" description="Basic and acidic residues" evidence="1">
    <location>
        <begin position="272"/>
        <end position="281"/>
    </location>
</feature>
<reference evidence="2 3" key="1">
    <citation type="submission" date="2017-11" db="EMBL/GenBank/DDBJ databases">
        <title>De-novo sequencing of pomegranate (Punica granatum L.) genome.</title>
        <authorList>
            <person name="Akparov Z."/>
            <person name="Amiraslanov A."/>
            <person name="Hajiyeva S."/>
            <person name="Abbasov M."/>
            <person name="Kaur K."/>
            <person name="Hamwieh A."/>
            <person name="Solovyev V."/>
            <person name="Salamov A."/>
            <person name="Braich B."/>
            <person name="Kosarev P."/>
            <person name="Mahmoud A."/>
            <person name="Hajiyev E."/>
            <person name="Babayeva S."/>
            <person name="Izzatullayeva V."/>
            <person name="Mammadov A."/>
            <person name="Mammadov A."/>
            <person name="Sharifova S."/>
            <person name="Ojaghi J."/>
            <person name="Eynullazada K."/>
            <person name="Bayramov B."/>
            <person name="Abdulazimova A."/>
            <person name="Shahmuradov I."/>
        </authorList>
    </citation>
    <scope>NUCLEOTIDE SEQUENCE [LARGE SCALE GENOMIC DNA]</scope>
    <source>
        <strain evidence="3">cv. AG2017</strain>
        <tissue evidence="2">Leaf</tissue>
    </source>
</reference>